<dbReference type="SUPFAM" id="SSF63862">
    <property type="entry name" value="Thiamin pyrophosphokinase, substrate-binding domain"/>
    <property type="match status" value="1"/>
</dbReference>
<accession>A0A6G1L7S3</accession>
<comment type="similarity">
    <text evidence="2 7">Belongs to the thiamine pyrophosphokinase family.</text>
</comment>
<keyword evidence="10" id="KW-1185">Reference proteome</keyword>
<keyword evidence="4 7" id="KW-0547">Nucleotide-binding</keyword>
<dbReference type="GO" id="GO:0004788">
    <property type="term" value="F:thiamine diphosphokinase activity"/>
    <property type="evidence" value="ECO:0007669"/>
    <property type="project" value="UniProtKB-UniRule"/>
</dbReference>
<dbReference type="AlphaFoldDB" id="A0A6G1L7S3"/>
<organism evidence="9 10">
    <name type="scientific">Teratosphaeria nubilosa</name>
    <dbReference type="NCBI Taxonomy" id="161662"/>
    <lineage>
        <taxon>Eukaryota</taxon>
        <taxon>Fungi</taxon>
        <taxon>Dikarya</taxon>
        <taxon>Ascomycota</taxon>
        <taxon>Pezizomycotina</taxon>
        <taxon>Dothideomycetes</taxon>
        <taxon>Dothideomycetidae</taxon>
        <taxon>Mycosphaerellales</taxon>
        <taxon>Teratosphaeriaceae</taxon>
        <taxon>Teratosphaeria</taxon>
    </lineage>
</organism>
<dbReference type="Gene3D" id="3.40.50.10240">
    <property type="entry name" value="Thiamin pyrophosphokinase, catalytic domain"/>
    <property type="match status" value="1"/>
</dbReference>
<dbReference type="InterPro" id="IPR007373">
    <property type="entry name" value="Thiamin_PyroPKinase_B1-bd"/>
</dbReference>
<comment type="pathway">
    <text evidence="1 7">Cofactor biosynthesis; thiamine diphosphate biosynthesis; thiamine diphosphate from thiamine: step 1/1.</text>
</comment>
<dbReference type="NCBIfam" id="TIGR01378">
    <property type="entry name" value="thi_PPkinase"/>
    <property type="match status" value="1"/>
</dbReference>
<evidence type="ECO:0000259" key="8">
    <source>
        <dbReference type="SMART" id="SM00983"/>
    </source>
</evidence>
<dbReference type="SUPFAM" id="SSF63999">
    <property type="entry name" value="Thiamin pyrophosphokinase, catalytic domain"/>
    <property type="match status" value="1"/>
</dbReference>
<dbReference type="EMBL" id="ML995846">
    <property type="protein sequence ID" value="KAF2768294.1"/>
    <property type="molecule type" value="Genomic_DNA"/>
</dbReference>
<keyword evidence="3 7" id="KW-0808">Transferase</keyword>
<dbReference type="PIRSF" id="PIRSF031057">
    <property type="entry name" value="Thiamin_pyrophosphokinase"/>
    <property type="match status" value="1"/>
</dbReference>
<dbReference type="GO" id="GO:0030975">
    <property type="term" value="F:thiamine binding"/>
    <property type="evidence" value="ECO:0007669"/>
    <property type="project" value="UniProtKB-UniRule"/>
</dbReference>
<dbReference type="InterPro" id="IPR007371">
    <property type="entry name" value="TPK_catalytic"/>
</dbReference>
<evidence type="ECO:0000256" key="4">
    <source>
        <dbReference type="ARBA" id="ARBA00022741"/>
    </source>
</evidence>
<evidence type="ECO:0000256" key="6">
    <source>
        <dbReference type="ARBA" id="ARBA00022840"/>
    </source>
</evidence>
<dbReference type="EC" id="2.7.6.2" evidence="7"/>
<sequence length="324" mass="36071">MLCDRCRRASKTSSIISRVKSSKSQRDYPRALVAHHGVNATLRRLPCVTTMAIEDGVYDTVVELRPTYFLERKRRASEQRTSPAPIGKAALIILNSPLTDIEYFRRLHAHSSFCICADGGANRLHDLLTSGLPNSRWQEGLKTALPELIHGDLDSLDDGVRKRYEQLGVKITHDPDQYSTDFGKAVKVALKRVSDAKDVLVLGSLGGRVDQGIGLLHELYREQKQKHPEVRFWLFSEASVSVMLQPGTTLLHMPLSGGLIKRNVGILPIYGPAQITLKGFEWDVENWSTEMGGSVSTSNHIAADQLTVTTDKEVLFTVERATNR</sequence>
<dbReference type="GO" id="GO:0006772">
    <property type="term" value="P:thiamine metabolic process"/>
    <property type="evidence" value="ECO:0007669"/>
    <property type="project" value="InterPro"/>
</dbReference>
<reference evidence="9" key="1">
    <citation type="journal article" date="2020" name="Stud. Mycol.">
        <title>101 Dothideomycetes genomes: a test case for predicting lifestyles and emergence of pathogens.</title>
        <authorList>
            <person name="Haridas S."/>
            <person name="Albert R."/>
            <person name="Binder M."/>
            <person name="Bloem J."/>
            <person name="Labutti K."/>
            <person name="Salamov A."/>
            <person name="Andreopoulos B."/>
            <person name="Baker S."/>
            <person name="Barry K."/>
            <person name="Bills G."/>
            <person name="Bluhm B."/>
            <person name="Cannon C."/>
            <person name="Castanera R."/>
            <person name="Culley D."/>
            <person name="Daum C."/>
            <person name="Ezra D."/>
            <person name="Gonzalez J."/>
            <person name="Henrissat B."/>
            <person name="Kuo A."/>
            <person name="Liang C."/>
            <person name="Lipzen A."/>
            <person name="Lutzoni F."/>
            <person name="Magnuson J."/>
            <person name="Mondo S."/>
            <person name="Nolan M."/>
            <person name="Ohm R."/>
            <person name="Pangilinan J."/>
            <person name="Park H.-J."/>
            <person name="Ramirez L."/>
            <person name="Alfaro M."/>
            <person name="Sun H."/>
            <person name="Tritt A."/>
            <person name="Yoshinaga Y."/>
            <person name="Zwiers L.-H."/>
            <person name="Turgeon B."/>
            <person name="Goodwin S."/>
            <person name="Spatafora J."/>
            <person name="Crous P."/>
            <person name="Grigoriev I."/>
        </authorList>
    </citation>
    <scope>NUCLEOTIDE SEQUENCE</scope>
    <source>
        <strain evidence="9">CBS 116005</strain>
    </source>
</reference>
<dbReference type="Proteomes" id="UP000799436">
    <property type="component" value="Unassembled WGS sequence"/>
</dbReference>
<dbReference type="Pfam" id="PF04265">
    <property type="entry name" value="TPK_B1_binding"/>
    <property type="match status" value="1"/>
</dbReference>
<dbReference type="Pfam" id="PF04263">
    <property type="entry name" value="TPK_catalytic"/>
    <property type="match status" value="1"/>
</dbReference>
<dbReference type="InterPro" id="IPR036371">
    <property type="entry name" value="TPK_B1-bd_sf"/>
</dbReference>
<dbReference type="GO" id="GO:0009229">
    <property type="term" value="P:thiamine diphosphate biosynthetic process"/>
    <property type="evidence" value="ECO:0007669"/>
    <property type="project" value="UniProtKB-UniRule"/>
</dbReference>
<dbReference type="GO" id="GO:0016301">
    <property type="term" value="F:kinase activity"/>
    <property type="evidence" value="ECO:0007669"/>
    <property type="project" value="UniProtKB-UniRule"/>
</dbReference>
<keyword evidence="5 7" id="KW-0418">Kinase</keyword>
<evidence type="ECO:0000256" key="3">
    <source>
        <dbReference type="ARBA" id="ARBA00022679"/>
    </source>
</evidence>
<dbReference type="InterPro" id="IPR036759">
    <property type="entry name" value="TPK_catalytic_sf"/>
</dbReference>
<evidence type="ECO:0000313" key="10">
    <source>
        <dbReference type="Proteomes" id="UP000799436"/>
    </source>
</evidence>
<evidence type="ECO:0000313" key="9">
    <source>
        <dbReference type="EMBL" id="KAF2768294.1"/>
    </source>
</evidence>
<evidence type="ECO:0000256" key="2">
    <source>
        <dbReference type="ARBA" id="ARBA00006785"/>
    </source>
</evidence>
<dbReference type="SMART" id="SM00983">
    <property type="entry name" value="TPK_B1_binding"/>
    <property type="match status" value="1"/>
</dbReference>
<dbReference type="OrthoDB" id="25149at2759"/>
<name>A0A6G1L7S3_9PEZI</name>
<dbReference type="PANTHER" id="PTHR13622">
    <property type="entry name" value="THIAMIN PYROPHOSPHOKINASE"/>
    <property type="match status" value="1"/>
</dbReference>
<evidence type="ECO:0000256" key="1">
    <source>
        <dbReference type="ARBA" id="ARBA00005078"/>
    </source>
</evidence>
<dbReference type="CDD" id="cd07995">
    <property type="entry name" value="TPK"/>
    <property type="match status" value="1"/>
</dbReference>
<keyword evidence="6 7" id="KW-0067">ATP-binding</keyword>
<feature type="domain" description="Thiamin pyrophosphokinase thiamin-binding" evidence="8">
    <location>
        <begin position="247"/>
        <end position="315"/>
    </location>
</feature>
<evidence type="ECO:0000256" key="7">
    <source>
        <dbReference type="PIRNR" id="PIRNR031057"/>
    </source>
</evidence>
<gene>
    <name evidence="9" type="ORF">EJ03DRAFT_123568</name>
</gene>
<evidence type="ECO:0000256" key="5">
    <source>
        <dbReference type="ARBA" id="ARBA00022777"/>
    </source>
</evidence>
<dbReference type="PANTHER" id="PTHR13622:SF8">
    <property type="entry name" value="THIAMIN PYROPHOSPHOKINASE 1"/>
    <property type="match status" value="1"/>
</dbReference>
<dbReference type="UniPathway" id="UPA00060">
    <property type="reaction ID" value="UER00597"/>
</dbReference>
<comment type="catalytic activity">
    <reaction evidence="7">
        <text>thiamine + ATP = thiamine diphosphate + AMP + H(+)</text>
        <dbReference type="Rhea" id="RHEA:11576"/>
        <dbReference type="ChEBI" id="CHEBI:15378"/>
        <dbReference type="ChEBI" id="CHEBI:18385"/>
        <dbReference type="ChEBI" id="CHEBI:30616"/>
        <dbReference type="ChEBI" id="CHEBI:58937"/>
        <dbReference type="ChEBI" id="CHEBI:456215"/>
    </reaction>
</comment>
<protein>
    <recommendedName>
        <fullName evidence="7">Thiamine pyrophosphokinase</fullName>
        <ecNumber evidence="7">2.7.6.2</ecNumber>
    </recommendedName>
</protein>
<proteinExistence type="inferred from homology"/>
<dbReference type="InterPro" id="IPR016966">
    <property type="entry name" value="Thiamin_pyrophosphokinase_euk"/>
</dbReference>
<dbReference type="GO" id="GO:0005524">
    <property type="term" value="F:ATP binding"/>
    <property type="evidence" value="ECO:0007669"/>
    <property type="project" value="UniProtKB-UniRule"/>
</dbReference>
<dbReference type="InterPro" id="IPR006282">
    <property type="entry name" value="Thi_PPkinase"/>
</dbReference>